<dbReference type="NCBIfam" id="TIGR00007">
    <property type="entry name" value="1-(5-phosphoribosyl)-5-[(5-phosphoribosylamino)methylideneamino]imidazole-4-carboxamide isomerase"/>
    <property type="match status" value="1"/>
</dbReference>
<reference evidence="12" key="1">
    <citation type="journal article" date="2021" name="ISME J.">
        <title>Genomic evolution of the class Acidithiobacillia: deep-branching Proteobacteria living in extreme acidic conditions.</title>
        <authorList>
            <person name="Moya-Beltran A."/>
            <person name="Beard S."/>
            <person name="Rojas-Villalobos C."/>
            <person name="Issotta F."/>
            <person name="Gallardo Y."/>
            <person name="Ulloa R."/>
            <person name="Giaveno A."/>
            <person name="Degli Esposti M."/>
            <person name="Johnson D.B."/>
            <person name="Quatrini R."/>
        </authorList>
    </citation>
    <scope>NUCLEOTIDE SEQUENCE</scope>
    <source>
        <strain evidence="12">VAN18-1</strain>
    </source>
</reference>
<dbReference type="InterPro" id="IPR044524">
    <property type="entry name" value="Isoase_HisA-like"/>
</dbReference>
<comment type="similarity">
    <text evidence="4 9 10">Belongs to the HisA/HisF family.</text>
</comment>
<dbReference type="InterPro" id="IPR013785">
    <property type="entry name" value="Aldolase_TIM"/>
</dbReference>
<dbReference type="Pfam" id="PF00977">
    <property type="entry name" value="His_biosynth"/>
    <property type="match status" value="1"/>
</dbReference>
<dbReference type="Gene3D" id="3.20.20.70">
    <property type="entry name" value="Aldolase class I"/>
    <property type="match status" value="1"/>
</dbReference>
<feature type="active site" description="Proton donor" evidence="9">
    <location>
        <position position="130"/>
    </location>
</feature>
<proteinExistence type="inferred from homology"/>
<evidence type="ECO:0000256" key="3">
    <source>
        <dbReference type="ARBA" id="ARBA00005133"/>
    </source>
</evidence>
<evidence type="ECO:0000313" key="13">
    <source>
        <dbReference type="Proteomes" id="UP001197378"/>
    </source>
</evidence>
<sequence length="246" mass="26136">MLLIPAIDLKGGHCVRLRQGRMDDDTVFSEDPVATAQRWVEAGARRLHIVDLDGAVSGEPVHAEIIGEISRTFPDLEIQVGGGIRSEEQIERYILAGVNFVIIGTQAVKAPGFVAEAALAFPGHIIVGIDARDGKVATEGWSKLSRHDPIDLAQHFANDGVEAIIYTDISRDGMLSGPNIEATVALARSIPVPVIASGGIANLEQVLALQAHEEDGILGAISGRAIYEGTLDFASAQRRLDAGHAQ</sequence>
<dbReference type="EC" id="5.3.1.16" evidence="9 11"/>
<evidence type="ECO:0000256" key="7">
    <source>
        <dbReference type="ARBA" id="ARBA00023102"/>
    </source>
</evidence>
<keyword evidence="13" id="KW-1185">Reference proteome</keyword>
<comment type="subcellular location">
    <subcellularLocation>
        <location evidence="2 9 11">Cytoplasm</location>
    </subcellularLocation>
</comment>
<comment type="catalytic activity">
    <reaction evidence="1 9 11">
        <text>1-(5-phospho-beta-D-ribosyl)-5-[(5-phospho-beta-D-ribosylamino)methylideneamino]imidazole-4-carboxamide = 5-[(5-phospho-1-deoxy-D-ribulos-1-ylimino)methylamino]-1-(5-phospho-beta-D-ribosyl)imidazole-4-carboxamide</text>
        <dbReference type="Rhea" id="RHEA:15469"/>
        <dbReference type="ChEBI" id="CHEBI:58435"/>
        <dbReference type="ChEBI" id="CHEBI:58525"/>
        <dbReference type="EC" id="5.3.1.16"/>
    </reaction>
</comment>
<dbReference type="PANTHER" id="PTHR43090:SF2">
    <property type="entry name" value="1-(5-PHOSPHORIBOSYL)-5-[(5-PHOSPHORIBOSYLAMINO)METHYLIDENEAMINO] IMIDAZOLE-4-CARBOXAMIDE ISOMERASE"/>
    <property type="match status" value="1"/>
</dbReference>
<evidence type="ECO:0000256" key="11">
    <source>
        <dbReference type="RuleBase" id="RU003658"/>
    </source>
</evidence>
<evidence type="ECO:0000256" key="8">
    <source>
        <dbReference type="ARBA" id="ARBA00023235"/>
    </source>
</evidence>
<evidence type="ECO:0000313" key="12">
    <source>
        <dbReference type="EMBL" id="MBU2786886.1"/>
    </source>
</evidence>
<keyword evidence="8 9" id="KW-0413">Isomerase</keyword>
<dbReference type="EMBL" id="JAAXYO010000028">
    <property type="protein sequence ID" value="MBU2786886.1"/>
    <property type="molecule type" value="Genomic_DNA"/>
</dbReference>
<keyword evidence="7 9" id="KW-0368">Histidine biosynthesis</keyword>
<dbReference type="InterPro" id="IPR011060">
    <property type="entry name" value="RibuloseP-bd_barrel"/>
</dbReference>
<evidence type="ECO:0000256" key="10">
    <source>
        <dbReference type="RuleBase" id="RU003657"/>
    </source>
</evidence>
<dbReference type="SUPFAM" id="SSF51366">
    <property type="entry name" value="Ribulose-phoshate binding barrel"/>
    <property type="match status" value="1"/>
</dbReference>
<dbReference type="Proteomes" id="UP001197378">
    <property type="component" value="Unassembled WGS sequence"/>
</dbReference>
<dbReference type="InterPro" id="IPR023016">
    <property type="entry name" value="HisA/PriA"/>
</dbReference>
<keyword evidence="6 9" id="KW-0028">Amino-acid biosynthesis</keyword>
<evidence type="ECO:0000256" key="2">
    <source>
        <dbReference type="ARBA" id="ARBA00004496"/>
    </source>
</evidence>
<organism evidence="12 13">
    <name type="scientific">Igneacidithiobacillus copahuensis</name>
    <dbReference type="NCBI Taxonomy" id="2724909"/>
    <lineage>
        <taxon>Bacteria</taxon>
        <taxon>Pseudomonadati</taxon>
        <taxon>Pseudomonadota</taxon>
        <taxon>Acidithiobacillia</taxon>
        <taxon>Acidithiobacillales</taxon>
        <taxon>Acidithiobacillaceae</taxon>
        <taxon>Igneacidithiobacillus</taxon>
    </lineage>
</organism>
<dbReference type="CDD" id="cd04732">
    <property type="entry name" value="HisA"/>
    <property type="match status" value="1"/>
</dbReference>
<accession>A0AAE2YML7</accession>
<evidence type="ECO:0000256" key="1">
    <source>
        <dbReference type="ARBA" id="ARBA00000901"/>
    </source>
</evidence>
<dbReference type="GO" id="GO:0000105">
    <property type="term" value="P:L-histidine biosynthetic process"/>
    <property type="evidence" value="ECO:0007669"/>
    <property type="project" value="UniProtKB-UniRule"/>
</dbReference>
<dbReference type="InterPro" id="IPR006062">
    <property type="entry name" value="His_biosynth"/>
</dbReference>
<evidence type="ECO:0000256" key="9">
    <source>
        <dbReference type="HAMAP-Rule" id="MF_01014"/>
    </source>
</evidence>
<dbReference type="InterPro" id="IPR006063">
    <property type="entry name" value="HisA_bact_arch"/>
</dbReference>
<evidence type="ECO:0000256" key="5">
    <source>
        <dbReference type="ARBA" id="ARBA00022490"/>
    </source>
</evidence>
<comment type="pathway">
    <text evidence="3 9 11">Amino-acid biosynthesis; L-histidine biosynthesis; L-histidine from 5-phospho-alpha-D-ribose 1-diphosphate: step 4/9.</text>
</comment>
<dbReference type="HAMAP" id="MF_01014">
    <property type="entry name" value="HisA"/>
    <property type="match status" value="1"/>
</dbReference>
<dbReference type="PANTHER" id="PTHR43090">
    <property type="entry name" value="1-(5-PHOSPHORIBOSYL)-5-[(5-PHOSPHORIBOSYLAMINO)METHYLIDENEAMINO] IMIDAZOLE-4-CARBOXAMIDE ISOMERASE"/>
    <property type="match status" value="1"/>
</dbReference>
<dbReference type="FunFam" id="3.20.20.70:FF:000009">
    <property type="entry name" value="1-(5-phosphoribosyl)-5-[(5-phosphoribosylamino)methylideneamino] imidazole-4-carboxamide isomerase"/>
    <property type="match status" value="1"/>
</dbReference>
<name>A0AAE2YML7_9PROT</name>
<feature type="active site" description="Proton acceptor" evidence="9">
    <location>
        <position position="8"/>
    </location>
</feature>
<comment type="caution">
    <text evidence="12">The sequence shown here is derived from an EMBL/GenBank/DDBJ whole genome shotgun (WGS) entry which is preliminary data.</text>
</comment>
<keyword evidence="5 9" id="KW-0963">Cytoplasm</keyword>
<dbReference type="GO" id="GO:0003949">
    <property type="term" value="F:1-(5-phosphoribosyl)-5-[(5-phosphoribosylamino)methylideneamino]imidazole-4-carboxamide isomerase activity"/>
    <property type="evidence" value="ECO:0007669"/>
    <property type="project" value="UniProtKB-UniRule"/>
</dbReference>
<protein>
    <recommendedName>
        <fullName evidence="9 11">1-(5-phosphoribosyl)-5-[(5-phosphoribosylamino)methylideneamino] imidazole-4-carboxamide isomerase</fullName>
        <ecNumber evidence="9 11">5.3.1.16</ecNumber>
    </recommendedName>
    <alternativeName>
        <fullName evidence="9">Phosphoribosylformimino-5-aminoimidazole carboxamide ribotide isomerase</fullName>
    </alternativeName>
</protein>
<evidence type="ECO:0000256" key="4">
    <source>
        <dbReference type="ARBA" id="ARBA00009667"/>
    </source>
</evidence>
<dbReference type="GO" id="GO:0000162">
    <property type="term" value="P:L-tryptophan biosynthetic process"/>
    <property type="evidence" value="ECO:0007669"/>
    <property type="project" value="TreeGrafter"/>
</dbReference>
<dbReference type="RefSeq" id="WP_215871538.1">
    <property type="nucleotide sequence ID" value="NZ_JAAXYO010000028.1"/>
</dbReference>
<evidence type="ECO:0000256" key="6">
    <source>
        <dbReference type="ARBA" id="ARBA00022605"/>
    </source>
</evidence>
<dbReference type="AlphaFoldDB" id="A0AAE2YML7"/>
<dbReference type="GO" id="GO:0005737">
    <property type="term" value="C:cytoplasm"/>
    <property type="evidence" value="ECO:0007669"/>
    <property type="project" value="UniProtKB-SubCell"/>
</dbReference>
<gene>
    <name evidence="9 12" type="primary">hisA</name>
    <name evidence="12" type="ORF">HFQ13_01430</name>
</gene>